<accession>A0ABS6K5X2</accession>
<gene>
    <name evidence="3" type="ORF">KTH90_07815</name>
</gene>
<dbReference type="InterPro" id="IPR004216">
    <property type="entry name" value="Fuc/Ara_isomerase_C"/>
</dbReference>
<protein>
    <recommendedName>
        <fullName evidence="5">L-fucose isomerase</fullName>
    </recommendedName>
</protein>
<evidence type="ECO:0000256" key="1">
    <source>
        <dbReference type="ARBA" id="ARBA00023235"/>
    </source>
</evidence>
<keyword evidence="2" id="KW-0119">Carbohydrate metabolism</keyword>
<dbReference type="PANTHER" id="PTHR36120">
    <property type="entry name" value="FUCOSE ISOMERASE"/>
    <property type="match status" value="1"/>
</dbReference>
<proteinExistence type="predicted"/>
<dbReference type="InterPro" id="IPR009015">
    <property type="entry name" value="Fucose_isomerase_N/cen_sf"/>
</dbReference>
<dbReference type="SUPFAM" id="SSF53743">
    <property type="entry name" value="FucI/AraA N-terminal and middle domains"/>
    <property type="match status" value="1"/>
</dbReference>
<organism evidence="3 4">
    <name type="scientific">Diplocloster modestus</name>
    <dbReference type="NCBI Taxonomy" id="2850322"/>
    <lineage>
        <taxon>Bacteria</taxon>
        <taxon>Bacillati</taxon>
        <taxon>Bacillota</taxon>
        <taxon>Clostridia</taxon>
        <taxon>Lachnospirales</taxon>
        <taxon>Lachnospiraceae</taxon>
        <taxon>Diplocloster</taxon>
    </lineage>
</organism>
<evidence type="ECO:0000313" key="4">
    <source>
        <dbReference type="Proteomes" id="UP001314681"/>
    </source>
</evidence>
<keyword evidence="1" id="KW-0413">Isomerase</keyword>
<dbReference type="Proteomes" id="UP001314681">
    <property type="component" value="Unassembled WGS sequence"/>
</dbReference>
<dbReference type="EMBL" id="JAHQCX010000004">
    <property type="protein sequence ID" value="MBU9725919.1"/>
    <property type="molecule type" value="Genomic_DNA"/>
</dbReference>
<evidence type="ECO:0000313" key="3">
    <source>
        <dbReference type="EMBL" id="MBU9725919.1"/>
    </source>
</evidence>
<reference evidence="3 4" key="1">
    <citation type="submission" date="2021-06" db="EMBL/GenBank/DDBJ databases">
        <title>Description of novel taxa of the family Lachnospiraceae.</title>
        <authorList>
            <person name="Chaplin A.V."/>
            <person name="Sokolova S.R."/>
            <person name="Pikina A.P."/>
            <person name="Korzhanova M."/>
            <person name="Belova V."/>
            <person name="Korostin D."/>
            <person name="Efimov B.A."/>
        </authorList>
    </citation>
    <scope>NUCLEOTIDE SEQUENCE [LARGE SCALE GENOMIC DNA]</scope>
    <source>
        <strain evidence="3 4">ASD4241</strain>
    </source>
</reference>
<keyword evidence="4" id="KW-1185">Reference proteome</keyword>
<evidence type="ECO:0008006" key="5">
    <source>
        <dbReference type="Google" id="ProtNLM"/>
    </source>
</evidence>
<evidence type="ECO:0000256" key="2">
    <source>
        <dbReference type="ARBA" id="ARBA00023277"/>
    </source>
</evidence>
<dbReference type="RefSeq" id="WP_238726596.1">
    <property type="nucleotide sequence ID" value="NZ_JAHQCX010000004.1"/>
</dbReference>
<dbReference type="SUPFAM" id="SSF50443">
    <property type="entry name" value="FucI/AraA C-terminal domain-like"/>
    <property type="match status" value="1"/>
</dbReference>
<sequence>MTHEPYIGIAAMAFPGNHLGEERVYEKYEEMKNALKQNQEARWLPGDYIAMSRQEVQQIGKELHTGNPDAILVVLTTFVPDYFLVDLIDRCDVPVFLWAVDKEIGALTLVGGVLVTGALHSLHKHYTLEVADIGDTDTEQKLLKFARAAMLYGRMKNMAIGVSAGKNNIMMSMAWDEFAVKRTLGINLENIPIEEFYQTASLVPECEVEDYWEKIRGQIGLCDVEKIDGLLASRYYLAARRLTEHYCLAGYSINCFPELKSQICLAVARLNDDLIAAGCEGDLHSTIVMCLLEHLAGKAAFNGDFLKLYKEENSILFSHCGAGAFSLAKDRSEVMLRKSIETCDGCAICYATYARGSYTIANLMNKEDGMHLYVLNGDAVHTDLEYEGTPLKIAFSRDVSGILQDVVQQGAGHHWSGVQGDYRKELEILCGFTGMEFHDLTVESC</sequence>
<dbReference type="PANTHER" id="PTHR36120:SF1">
    <property type="entry name" value="L-FUCOSE ISOMERASE C-TERMINAL DOMAIN-CONTAINING PROTEIN"/>
    <property type="match status" value="1"/>
</dbReference>
<name>A0ABS6K5X2_9FIRM</name>
<comment type="caution">
    <text evidence="3">The sequence shown here is derived from an EMBL/GenBank/DDBJ whole genome shotgun (WGS) entry which is preliminary data.</text>
</comment>